<dbReference type="InterPro" id="IPR051247">
    <property type="entry name" value="RLC_Component"/>
</dbReference>
<name>A0AAD9RXH6_9HYME</name>
<evidence type="ECO:0000313" key="5">
    <source>
        <dbReference type="Proteomes" id="UP001258017"/>
    </source>
</evidence>
<dbReference type="EMBL" id="JAIFRP010000008">
    <property type="protein sequence ID" value="KAK2587046.1"/>
    <property type="molecule type" value="Genomic_DNA"/>
</dbReference>
<dbReference type="GO" id="GO:0005737">
    <property type="term" value="C:cytoplasm"/>
    <property type="evidence" value="ECO:0007669"/>
    <property type="project" value="TreeGrafter"/>
</dbReference>
<dbReference type="PANTHER" id="PTHR46205">
    <property type="entry name" value="LOQUACIOUS, ISOFORM B"/>
    <property type="match status" value="1"/>
</dbReference>
<keyword evidence="5" id="KW-1185">Reference proteome</keyword>
<evidence type="ECO:0000313" key="4">
    <source>
        <dbReference type="EMBL" id="KAK2587046.1"/>
    </source>
</evidence>
<dbReference type="InterPro" id="IPR014720">
    <property type="entry name" value="dsRBD_dom"/>
</dbReference>
<dbReference type="GO" id="GO:0007281">
    <property type="term" value="P:germ cell development"/>
    <property type="evidence" value="ECO:0007669"/>
    <property type="project" value="UniProtKB-ARBA"/>
</dbReference>
<dbReference type="GO" id="GO:0070920">
    <property type="term" value="P:regulation of regulatory ncRNA processing"/>
    <property type="evidence" value="ECO:0007669"/>
    <property type="project" value="TreeGrafter"/>
</dbReference>
<dbReference type="GO" id="GO:0035197">
    <property type="term" value="F:siRNA binding"/>
    <property type="evidence" value="ECO:0007669"/>
    <property type="project" value="TreeGrafter"/>
</dbReference>
<dbReference type="GO" id="GO:0003725">
    <property type="term" value="F:double-stranded RNA binding"/>
    <property type="evidence" value="ECO:0007669"/>
    <property type="project" value="TreeGrafter"/>
</dbReference>
<dbReference type="GO" id="GO:0016442">
    <property type="term" value="C:RISC complex"/>
    <property type="evidence" value="ECO:0007669"/>
    <property type="project" value="TreeGrafter"/>
</dbReference>
<keyword evidence="1 2" id="KW-0694">RNA-binding</keyword>
<evidence type="ECO:0000259" key="3">
    <source>
        <dbReference type="PROSITE" id="PS50137"/>
    </source>
</evidence>
<accession>A0AAD9RXH6</accession>
<evidence type="ECO:0000256" key="2">
    <source>
        <dbReference type="PROSITE-ProRule" id="PRU00266"/>
    </source>
</evidence>
<feature type="domain" description="DRBM" evidence="3">
    <location>
        <begin position="109"/>
        <end position="177"/>
    </location>
</feature>
<dbReference type="SMART" id="SM00358">
    <property type="entry name" value="DSRM"/>
    <property type="match status" value="2"/>
</dbReference>
<gene>
    <name evidence="4" type="ORF">KPH14_011000</name>
</gene>
<dbReference type="Proteomes" id="UP001258017">
    <property type="component" value="Unassembled WGS sequence"/>
</dbReference>
<dbReference type="GO" id="GO:0070578">
    <property type="term" value="C:RISC-loading complex"/>
    <property type="evidence" value="ECO:0007669"/>
    <property type="project" value="TreeGrafter"/>
</dbReference>
<dbReference type="PROSITE" id="PS50137">
    <property type="entry name" value="DS_RBD"/>
    <property type="match status" value="2"/>
</dbReference>
<sequence length="337" mass="37160">MNKTPVSILQEMMVKKHMVPDYVLIHDGGGTHMNTFTYRVTCEGLSATGTGRSKKDAKHEAAKAMLETIAAHRGYPQLPASPAQSPVRTPLPAAAPASPRIGANVPFVNAIGALQALCIDNTLEEPQYIPISDEGPPHARIFTYQCVLSTFKEEGIATTKKQAKHEAARKMLNRIKDLVDDPNLLQRNTKNSQSKISDIIASNIAKERYPELSKLPTKKVKLGLKISDYHIKLKNSFTPDECKELLEHLNSIIVNSDKKDVDEIVNFTQNKFQDILATSDVEITVETLQTSKEGIFMVAMRLSASPILVQCGTGKTENEAKFNAILNLINTIICLLK</sequence>
<protein>
    <recommendedName>
        <fullName evidence="3">DRBM domain-containing protein</fullName>
    </recommendedName>
</protein>
<dbReference type="SUPFAM" id="SSF54768">
    <property type="entry name" value="dsRNA-binding domain-like"/>
    <property type="match status" value="2"/>
</dbReference>
<dbReference type="CDD" id="cd19862">
    <property type="entry name" value="DSRM_PRKRA-like_rpt1"/>
    <property type="match status" value="1"/>
</dbReference>
<feature type="domain" description="DRBM" evidence="3">
    <location>
        <begin position="4"/>
        <end position="71"/>
    </location>
</feature>
<dbReference type="PANTHER" id="PTHR46205:SF3">
    <property type="entry name" value="LOQUACIOUS, ISOFORM B"/>
    <property type="match status" value="1"/>
</dbReference>
<evidence type="ECO:0000256" key="1">
    <source>
        <dbReference type="ARBA" id="ARBA00022884"/>
    </source>
</evidence>
<dbReference type="AlphaFoldDB" id="A0AAD9RXH6"/>
<dbReference type="GO" id="GO:0005634">
    <property type="term" value="C:nucleus"/>
    <property type="evidence" value="ECO:0007669"/>
    <property type="project" value="TreeGrafter"/>
</dbReference>
<dbReference type="Gene3D" id="3.30.160.20">
    <property type="match status" value="3"/>
</dbReference>
<organism evidence="4 5">
    <name type="scientific">Odynerus spinipes</name>
    <dbReference type="NCBI Taxonomy" id="1348599"/>
    <lineage>
        <taxon>Eukaryota</taxon>
        <taxon>Metazoa</taxon>
        <taxon>Ecdysozoa</taxon>
        <taxon>Arthropoda</taxon>
        <taxon>Hexapoda</taxon>
        <taxon>Insecta</taxon>
        <taxon>Pterygota</taxon>
        <taxon>Neoptera</taxon>
        <taxon>Endopterygota</taxon>
        <taxon>Hymenoptera</taxon>
        <taxon>Apocrita</taxon>
        <taxon>Aculeata</taxon>
        <taxon>Vespoidea</taxon>
        <taxon>Vespidae</taxon>
        <taxon>Eumeninae</taxon>
        <taxon>Odynerus</taxon>
    </lineage>
</organism>
<dbReference type="GO" id="GO:0030422">
    <property type="term" value="P:siRNA processing"/>
    <property type="evidence" value="ECO:0007669"/>
    <property type="project" value="TreeGrafter"/>
</dbReference>
<reference evidence="4" key="1">
    <citation type="submission" date="2021-08" db="EMBL/GenBank/DDBJ databases">
        <authorList>
            <person name="Misof B."/>
            <person name="Oliver O."/>
            <person name="Podsiadlowski L."/>
            <person name="Donath A."/>
            <person name="Peters R."/>
            <person name="Mayer C."/>
            <person name="Rust J."/>
            <person name="Gunkel S."/>
            <person name="Lesny P."/>
            <person name="Martin S."/>
            <person name="Oeyen J.P."/>
            <person name="Petersen M."/>
            <person name="Panagiotis P."/>
            <person name="Wilbrandt J."/>
            <person name="Tanja T."/>
        </authorList>
    </citation>
    <scope>NUCLEOTIDE SEQUENCE</scope>
    <source>
        <strain evidence="4">GBR_01_08_01A</strain>
        <tissue evidence="4">Thorax + abdomen</tissue>
    </source>
</reference>
<dbReference type="Pfam" id="PF00035">
    <property type="entry name" value="dsrm"/>
    <property type="match status" value="2"/>
</dbReference>
<dbReference type="FunFam" id="3.30.160.20:FF:000007">
    <property type="entry name" value="Double-stranded RNA-binding protein Staufen homolog 1"/>
    <property type="match status" value="1"/>
</dbReference>
<proteinExistence type="predicted"/>
<reference evidence="4" key="2">
    <citation type="journal article" date="2023" name="Commun. Biol.">
        <title>Intrasexual cuticular hydrocarbon dimorphism in a wasp sheds light on hydrocarbon biosynthesis genes in Hymenoptera.</title>
        <authorList>
            <person name="Moris V.C."/>
            <person name="Podsiadlowski L."/>
            <person name="Martin S."/>
            <person name="Oeyen J.P."/>
            <person name="Donath A."/>
            <person name="Petersen M."/>
            <person name="Wilbrandt J."/>
            <person name="Misof B."/>
            <person name="Liedtke D."/>
            <person name="Thamm M."/>
            <person name="Scheiner R."/>
            <person name="Schmitt T."/>
            <person name="Niehuis O."/>
        </authorList>
    </citation>
    <scope>NUCLEOTIDE SEQUENCE</scope>
    <source>
        <strain evidence="4">GBR_01_08_01A</strain>
    </source>
</reference>
<comment type="caution">
    <text evidence="4">The sequence shown here is derived from an EMBL/GenBank/DDBJ whole genome shotgun (WGS) entry which is preliminary data.</text>
</comment>